<dbReference type="RefSeq" id="WP_109266057.1">
    <property type="nucleotide sequence ID" value="NZ_QEWP01000025.1"/>
</dbReference>
<comment type="caution">
    <text evidence="1">The sequence shown here is derived from an EMBL/GenBank/DDBJ whole genome shotgun (WGS) entry which is preliminary data.</text>
</comment>
<evidence type="ECO:0000313" key="1">
    <source>
        <dbReference type="EMBL" id="PWD97802.1"/>
    </source>
</evidence>
<keyword evidence="2" id="KW-1185">Reference proteome</keyword>
<reference evidence="1 2" key="1">
    <citation type="submission" date="2018-05" db="EMBL/GenBank/DDBJ databases">
        <title>Marinilabilia rubrum sp. nov., isolated from saltern sediment.</title>
        <authorList>
            <person name="Zhang R."/>
        </authorList>
    </citation>
    <scope>NUCLEOTIDE SEQUENCE [LARGE SCALE GENOMIC DNA]</scope>
    <source>
        <strain evidence="1 2">WTE16</strain>
    </source>
</reference>
<gene>
    <name evidence="1" type="ORF">DDZ16_18975</name>
</gene>
<name>A0A2U2B406_9BACT</name>
<dbReference type="AlphaFoldDB" id="A0A2U2B406"/>
<dbReference type="EMBL" id="QEWP01000025">
    <property type="protein sequence ID" value="PWD97802.1"/>
    <property type="molecule type" value="Genomic_DNA"/>
</dbReference>
<organism evidence="1 2">
    <name type="scientific">Marinilabilia rubra</name>
    <dbReference type="NCBI Taxonomy" id="2162893"/>
    <lineage>
        <taxon>Bacteria</taxon>
        <taxon>Pseudomonadati</taxon>
        <taxon>Bacteroidota</taxon>
        <taxon>Bacteroidia</taxon>
        <taxon>Marinilabiliales</taxon>
        <taxon>Marinilabiliaceae</taxon>
        <taxon>Marinilabilia</taxon>
    </lineage>
</organism>
<proteinExistence type="predicted"/>
<protein>
    <submittedName>
        <fullName evidence="1">Uncharacterized protein</fullName>
    </submittedName>
</protein>
<dbReference type="OrthoDB" id="788168at2"/>
<sequence>MVRTVYFIIILLSITFGSLKGQSKEFQKLQDVWNRFINADDNEKDFRSVSFLNYLEQELQHNEAFIDHLEELPEWQRIDTNGGFSLLAAYVSFEYRPDRIYYCLCSTANGNARALVKESTIDIDQEHAQIVLNNMDVTDSDIASVEIKHGKELLFNIPDIKTALLVRRLSEQRGGKVAFEVSDSLENRVSALLSNSELFGNDFSGLEGLSTLISSDQRVKIVTWNVEERMGEHFFYGVLAVKNEDGGMVNVFQLKDRRKDISTPEYAVLNTSKWFGAVYYQMVSQKYKGDMYYTLLGHNGNDAFSKLRIVDVLSFSKRGTPKFGGSIFEINGRTKRRLVYEYSNQANMMLRFDEREELIVLDHLAPMEPMYEGDRSYYGPDFSYDALEFKKGKWVLIENVELRNR</sequence>
<accession>A0A2U2B406</accession>
<evidence type="ECO:0000313" key="2">
    <source>
        <dbReference type="Proteomes" id="UP000244956"/>
    </source>
</evidence>
<dbReference type="Proteomes" id="UP000244956">
    <property type="component" value="Unassembled WGS sequence"/>
</dbReference>